<evidence type="ECO:0000259" key="2">
    <source>
        <dbReference type="Pfam" id="PF13581"/>
    </source>
</evidence>
<dbReference type="PANTHER" id="PTHR35526">
    <property type="entry name" value="ANTI-SIGMA-F FACTOR RSBW-RELATED"/>
    <property type="match status" value="1"/>
</dbReference>
<dbReference type="Pfam" id="PF13581">
    <property type="entry name" value="HATPase_c_2"/>
    <property type="match status" value="1"/>
</dbReference>
<dbReference type="SUPFAM" id="SSF55874">
    <property type="entry name" value="ATPase domain of HSP90 chaperone/DNA topoisomerase II/histidine kinase"/>
    <property type="match status" value="1"/>
</dbReference>
<dbReference type="AlphaFoldDB" id="A0A5S4H6E6"/>
<dbReference type="OrthoDB" id="4166172at2"/>
<dbReference type="Gene3D" id="3.30.565.10">
    <property type="entry name" value="Histidine kinase-like ATPase, C-terminal domain"/>
    <property type="match status" value="1"/>
</dbReference>
<gene>
    <name evidence="3" type="ORF">ETD96_09575</name>
</gene>
<keyword evidence="1" id="KW-0808">Transferase</keyword>
<reference evidence="3 4" key="1">
    <citation type="submission" date="2019-05" db="EMBL/GenBank/DDBJ databases">
        <title>Draft genome sequence of Actinomadura geliboluensis A8036.</title>
        <authorList>
            <person name="Saricaoglu S."/>
            <person name="Isik K."/>
        </authorList>
    </citation>
    <scope>NUCLEOTIDE SEQUENCE [LARGE SCALE GENOMIC DNA]</scope>
    <source>
        <strain evidence="3 4">A8036</strain>
    </source>
</reference>
<dbReference type="InterPro" id="IPR050267">
    <property type="entry name" value="Anti-sigma-factor_SerPK"/>
</dbReference>
<dbReference type="EMBL" id="VCKZ01000047">
    <property type="protein sequence ID" value="TMR40656.1"/>
    <property type="molecule type" value="Genomic_DNA"/>
</dbReference>
<dbReference type="GO" id="GO:0005524">
    <property type="term" value="F:ATP binding"/>
    <property type="evidence" value="ECO:0007669"/>
    <property type="project" value="UniProtKB-KW"/>
</dbReference>
<evidence type="ECO:0000313" key="3">
    <source>
        <dbReference type="EMBL" id="TMR40656.1"/>
    </source>
</evidence>
<feature type="domain" description="Histidine kinase/HSP90-like ATPase" evidence="2">
    <location>
        <begin position="25"/>
        <end position="132"/>
    </location>
</feature>
<keyword evidence="3" id="KW-0067">ATP-binding</keyword>
<accession>A0A5S4H6E6</accession>
<dbReference type="GO" id="GO:0004674">
    <property type="term" value="F:protein serine/threonine kinase activity"/>
    <property type="evidence" value="ECO:0007669"/>
    <property type="project" value="UniProtKB-KW"/>
</dbReference>
<evidence type="ECO:0000313" key="4">
    <source>
        <dbReference type="Proteomes" id="UP000305238"/>
    </source>
</evidence>
<dbReference type="PANTHER" id="PTHR35526:SF3">
    <property type="entry name" value="ANTI-SIGMA-F FACTOR RSBW"/>
    <property type="match status" value="1"/>
</dbReference>
<keyword evidence="1" id="KW-0418">Kinase</keyword>
<dbReference type="CDD" id="cd16936">
    <property type="entry name" value="HATPase_RsbW-like"/>
    <property type="match status" value="1"/>
</dbReference>
<dbReference type="InterPro" id="IPR036890">
    <property type="entry name" value="HATPase_C_sf"/>
</dbReference>
<protein>
    <submittedName>
        <fullName evidence="3">ATP-binding protein</fullName>
    </submittedName>
</protein>
<organism evidence="3 4">
    <name type="scientific">Actinomadura geliboluensis</name>
    <dbReference type="NCBI Taxonomy" id="882440"/>
    <lineage>
        <taxon>Bacteria</taxon>
        <taxon>Bacillati</taxon>
        <taxon>Actinomycetota</taxon>
        <taxon>Actinomycetes</taxon>
        <taxon>Streptosporangiales</taxon>
        <taxon>Thermomonosporaceae</taxon>
        <taxon>Actinomadura</taxon>
    </lineage>
</organism>
<sequence length="185" mass="19512">MMTDNSRISGTEAARSASAFPAWPLPPDPTAAPTARSIAGRLSAELELSPSVTDDIRTIVSELAANAVLHGDRWSAELWARIGRRNRPHVTFTVFDAGPWRGPAMLPAGPIEPSEACRGRGLALVSALTAEIGGRWGVHPGRARLGAPGGPGRDPVFGKAVYVAVPLPLRFLIVPEFGAPSRGLR</sequence>
<dbReference type="RefSeq" id="WP_138635957.1">
    <property type="nucleotide sequence ID" value="NZ_JASWDG010000109.1"/>
</dbReference>
<evidence type="ECO:0000256" key="1">
    <source>
        <dbReference type="ARBA" id="ARBA00022527"/>
    </source>
</evidence>
<proteinExistence type="predicted"/>
<name>A0A5S4H6E6_9ACTN</name>
<dbReference type="InterPro" id="IPR003594">
    <property type="entry name" value="HATPase_dom"/>
</dbReference>
<dbReference type="Proteomes" id="UP000305238">
    <property type="component" value="Unassembled WGS sequence"/>
</dbReference>
<keyword evidence="1" id="KW-0723">Serine/threonine-protein kinase</keyword>
<keyword evidence="4" id="KW-1185">Reference proteome</keyword>
<keyword evidence="3" id="KW-0547">Nucleotide-binding</keyword>
<comment type="caution">
    <text evidence="3">The sequence shown here is derived from an EMBL/GenBank/DDBJ whole genome shotgun (WGS) entry which is preliminary data.</text>
</comment>